<protein>
    <submittedName>
        <fullName evidence="3">Type VI secretion system lipoprotein TssJ</fullName>
    </submittedName>
</protein>
<dbReference type="InterPro" id="IPR017734">
    <property type="entry name" value="T6SS_SciN"/>
</dbReference>
<evidence type="ECO:0000256" key="2">
    <source>
        <dbReference type="SAM" id="SignalP"/>
    </source>
</evidence>
<accession>A0A7S7AIR8</accession>
<dbReference type="InterPro" id="IPR038706">
    <property type="entry name" value="Type_VI_SciN-like_sf"/>
</dbReference>
<keyword evidence="1" id="KW-0175">Coiled coil</keyword>
<dbReference type="PROSITE" id="PS51257">
    <property type="entry name" value="PROKAR_LIPOPROTEIN"/>
    <property type="match status" value="1"/>
</dbReference>
<keyword evidence="3" id="KW-0449">Lipoprotein</keyword>
<proteinExistence type="predicted"/>
<evidence type="ECO:0000313" key="4">
    <source>
        <dbReference type="Proteomes" id="UP000593966"/>
    </source>
</evidence>
<feature type="coiled-coil region" evidence="1">
    <location>
        <begin position="168"/>
        <end position="206"/>
    </location>
</feature>
<gene>
    <name evidence="3" type="primary">tssJ</name>
    <name evidence="3" type="ORF">G0028_14660</name>
</gene>
<evidence type="ECO:0000256" key="1">
    <source>
        <dbReference type="SAM" id="Coils"/>
    </source>
</evidence>
<dbReference type="Gene3D" id="2.60.40.4150">
    <property type="entry name" value="Type VI secretion system, lipoprotein SciN"/>
    <property type="match status" value="1"/>
</dbReference>
<dbReference type="NCBIfam" id="TIGR03352">
    <property type="entry name" value="VI_chp_3"/>
    <property type="match status" value="1"/>
</dbReference>
<reference evidence="3 4" key="1">
    <citation type="submission" date="2020-02" db="EMBL/GenBank/DDBJ databases">
        <title>Tigecycline-resistant Acinetobacter species from pigs and migratory birds.</title>
        <authorList>
            <person name="Chen C."/>
            <person name="Sun J."/>
            <person name="Liao X.-P."/>
            <person name="Liu Y.-H."/>
        </authorList>
    </citation>
    <scope>NUCLEOTIDE SEQUENCE [LARGE SCALE GENOMIC DNA]</scope>
    <source>
        <strain evidence="3 4">YH12207_T</strain>
    </source>
</reference>
<dbReference type="RefSeq" id="WP_180047225.1">
    <property type="nucleotide sequence ID" value="NZ_CP048659.1"/>
</dbReference>
<evidence type="ECO:0000313" key="3">
    <source>
        <dbReference type="EMBL" id="QOW47026.1"/>
    </source>
</evidence>
<keyword evidence="2" id="KW-0732">Signal</keyword>
<dbReference type="PANTHER" id="PTHR37625:SF4">
    <property type="entry name" value="OUTER MEMBRANE LIPOPROTEIN"/>
    <property type="match status" value="1"/>
</dbReference>
<dbReference type="PANTHER" id="PTHR37625">
    <property type="entry name" value="OUTER MEMBRANE LIPOPROTEIN-RELATED"/>
    <property type="match status" value="1"/>
</dbReference>
<feature type="chain" id="PRO_5032851781" evidence="2">
    <location>
        <begin position="22"/>
        <end position="217"/>
    </location>
</feature>
<feature type="signal peptide" evidence="2">
    <location>
        <begin position="1"/>
        <end position="21"/>
    </location>
</feature>
<name>A0A7S7AIR8_9GAMM</name>
<organism evidence="3 4">
    <name type="scientific">Acinetobacter piscicola</name>
    <dbReference type="NCBI Taxonomy" id="2006115"/>
    <lineage>
        <taxon>Bacteria</taxon>
        <taxon>Pseudomonadati</taxon>
        <taxon>Pseudomonadota</taxon>
        <taxon>Gammaproteobacteria</taxon>
        <taxon>Moraxellales</taxon>
        <taxon>Moraxellaceae</taxon>
        <taxon>Acinetobacter</taxon>
    </lineage>
</organism>
<dbReference type="EMBL" id="CP048659">
    <property type="protein sequence ID" value="QOW47026.1"/>
    <property type="molecule type" value="Genomic_DNA"/>
</dbReference>
<sequence>MYRFKYVLIMCLSMVLMACNAIPKKNTEKNEIDVYIFADEDINRNLLNDPSPVKVNLLQLKTEVEFNQMNELSPDGTYKKHLGESVIDDLSMMIRPKSHLEFKLPKKEEAPYLGIVAAYRDLNNKWKLSFYKQDKRWYQIGGEYLYLDIKADGIHQITQKEAIEKILNAKLEKEGKDLAEMTEKEKEKWRKKIEKIMEKKKAANLEKGIYIPTEVIQ</sequence>
<dbReference type="Pfam" id="PF12790">
    <property type="entry name" value="T6SS-SciN"/>
    <property type="match status" value="1"/>
</dbReference>
<keyword evidence="4" id="KW-1185">Reference proteome</keyword>
<dbReference type="AlphaFoldDB" id="A0A7S7AIR8"/>
<dbReference type="Proteomes" id="UP000593966">
    <property type="component" value="Chromosome"/>
</dbReference>